<dbReference type="AlphaFoldDB" id="A0A183AV02"/>
<protein>
    <submittedName>
        <fullName evidence="1 3">Uncharacterized protein</fullName>
    </submittedName>
</protein>
<gene>
    <name evidence="1" type="ORF">ECPE_LOCUS10787</name>
</gene>
<name>A0A183AV02_9TREM</name>
<dbReference type="Proteomes" id="UP000272942">
    <property type="component" value="Unassembled WGS sequence"/>
</dbReference>
<evidence type="ECO:0000313" key="1">
    <source>
        <dbReference type="EMBL" id="VDP87612.1"/>
    </source>
</evidence>
<evidence type="ECO:0000313" key="2">
    <source>
        <dbReference type="Proteomes" id="UP000272942"/>
    </source>
</evidence>
<evidence type="ECO:0000313" key="3">
    <source>
        <dbReference type="WBParaSite" id="ECPE_0001082001-mRNA-1"/>
    </source>
</evidence>
<accession>A0A183AV02</accession>
<proteinExistence type="predicted"/>
<dbReference type="WBParaSite" id="ECPE_0001082001-mRNA-1">
    <property type="protein sequence ID" value="ECPE_0001082001-mRNA-1"/>
    <property type="gene ID" value="ECPE_0001082001"/>
</dbReference>
<organism evidence="3">
    <name type="scientific">Echinostoma caproni</name>
    <dbReference type="NCBI Taxonomy" id="27848"/>
    <lineage>
        <taxon>Eukaryota</taxon>
        <taxon>Metazoa</taxon>
        <taxon>Spiralia</taxon>
        <taxon>Lophotrochozoa</taxon>
        <taxon>Platyhelminthes</taxon>
        <taxon>Trematoda</taxon>
        <taxon>Digenea</taxon>
        <taxon>Plagiorchiida</taxon>
        <taxon>Echinostomata</taxon>
        <taxon>Echinostomatoidea</taxon>
        <taxon>Echinostomatidae</taxon>
        <taxon>Echinostoma</taxon>
    </lineage>
</organism>
<reference evidence="1 2" key="2">
    <citation type="submission" date="2018-11" db="EMBL/GenBank/DDBJ databases">
        <authorList>
            <consortium name="Pathogen Informatics"/>
        </authorList>
    </citation>
    <scope>NUCLEOTIDE SEQUENCE [LARGE SCALE GENOMIC DNA]</scope>
    <source>
        <strain evidence="1 2">Egypt</strain>
    </source>
</reference>
<keyword evidence="2" id="KW-1185">Reference proteome</keyword>
<dbReference type="EMBL" id="UZAN01049668">
    <property type="protein sequence ID" value="VDP87612.1"/>
    <property type="molecule type" value="Genomic_DNA"/>
</dbReference>
<dbReference type="OrthoDB" id="6622951at2759"/>
<reference evidence="3" key="1">
    <citation type="submission" date="2016-06" db="UniProtKB">
        <authorList>
            <consortium name="WormBaseParasite"/>
        </authorList>
    </citation>
    <scope>IDENTIFICATION</scope>
</reference>
<sequence length="95" mass="10512">MGHCVLVPSQSTASVIQSVIADPIFVSFDSYCVFRVPNSVGTTITATTTATTNWRRVVELPTIEQLNLQTTPSGIEEWVKRLELWCSIRKGGEQN</sequence>